<organism evidence="2 3">
    <name type="scientific">Hyphobacterium lacteum</name>
    <dbReference type="NCBI Taxonomy" id="3116575"/>
    <lineage>
        <taxon>Bacteria</taxon>
        <taxon>Pseudomonadati</taxon>
        <taxon>Pseudomonadota</taxon>
        <taxon>Alphaproteobacteria</taxon>
        <taxon>Maricaulales</taxon>
        <taxon>Maricaulaceae</taxon>
        <taxon>Hyphobacterium</taxon>
    </lineage>
</organism>
<dbReference type="InterPro" id="IPR041657">
    <property type="entry name" value="HTH_17"/>
</dbReference>
<name>A0ABU7LQP7_9PROT</name>
<evidence type="ECO:0000313" key="3">
    <source>
        <dbReference type="Proteomes" id="UP001354971"/>
    </source>
</evidence>
<dbReference type="Proteomes" id="UP001354971">
    <property type="component" value="Unassembled WGS sequence"/>
</dbReference>
<dbReference type="Pfam" id="PF12728">
    <property type="entry name" value="HTH_17"/>
    <property type="match status" value="1"/>
</dbReference>
<evidence type="ECO:0000313" key="2">
    <source>
        <dbReference type="EMBL" id="MEE2526234.1"/>
    </source>
</evidence>
<protein>
    <submittedName>
        <fullName evidence="2">Helix-turn-helix domain-containing protein</fullName>
    </submittedName>
</protein>
<comment type="caution">
    <text evidence="2">The sequence shown here is derived from an EMBL/GenBank/DDBJ whole genome shotgun (WGS) entry which is preliminary data.</text>
</comment>
<keyword evidence="3" id="KW-1185">Reference proteome</keyword>
<feature type="domain" description="Helix-turn-helix" evidence="1">
    <location>
        <begin position="7"/>
        <end position="55"/>
    </location>
</feature>
<dbReference type="EMBL" id="JAZDRP010000004">
    <property type="protein sequence ID" value="MEE2526234.1"/>
    <property type="molecule type" value="Genomic_DNA"/>
</dbReference>
<evidence type="ECO:0000259" key="1">
    <source>
        <dbReference type="Pfam" id="PF12728"/>
    </source>
</evidence>
<dbReference type="RefSeq" id="WP_330198897.1">
    <property type="nucleotide sequence ID" value="NZ_JAZDRP010000004.1"/>
</dbReference>
<reference evidence="2 3" key="1">
    <citation type="submission" date="2024-01" db="EMBL/GenBank/DDBJ databases">
        <title>Hyphobacterium bacterium isolated from marine sediment.</title>
        <authorList>
            <person name="Zhao S."/>
        </authorList>
    </citation>
    <scope>NUCLEOTIDE SEQUENCE [LARGE SCALE GENOMIC DNA]</scope>
    <source>
        <strain evidence="3">HN65</strain>
    </source>
</reference>
<proteinExistence type="predicted"/>
<gene>
    <name evidence="2" type="ORF">V0U79_07635</name>
</gene>
<accession>A0ABU7LQP7</accession>
<sequence>MRDIYVDTSRLAEHTGIAASTWTKRRLTGDGPHFIKIGRRVLYRWSDVEAWFEQHLQASTSDK</sequence>